<dbReference type="InterPro" id="IPR017746">
    <property type="entry name" value="Cellulose_synthase_operon_BcsQ"/>
</dbReference>
<gene>
    <name evidence="1" type="ORF">Y5W_01339</name>
</gene>
<name>A0ABS0API1_9GAMM</name>
<evidence type="ECO:0000313" key="1">
    <source>
        <dbReference type="EMBL" id="MBF5056045.1"/>
    </source>
</evidence>
<dbReference type="PANTHER" id="PTHR13696">
    <property type="entry name" value="P-LOOP CONTAINING NUCLEOSIDE TRIPHOSPHATE HYDROLASE"/>
    <property type="match status" value="1"/>
</dbReference>
<protein>
    <submittedName>
        <fullName evidence="1">Cellulose biosynthesis protein YhjQ</fullName>
    </submittedName>
</protein>
<dbReference type="EMBL" id="ARXX01000016">
    <property type="protein sequence ID" value="MBF5056045.1"/>
    <property type="molecule type" value="Genomic_DNA"/>
</dbReference>
<organism evidence="1 2">
    <name type="scientific">Alloalcanivorax profundimaris</name>
    <dbReference type="NCBI Taxonomy" id="2735259"/>
    <lineage>
        <taxon>Bacteria</taxon>
        <taxon>Pseudomonadati</taxon>
        <taxon>Pseudomonadota</taxon>
        <taxon>Gammaproteobacteria</taxon>
        <taxon>Oceanospirillales</taxon>
        <taxon>Alcanivoracaceae</taxon>
        <taxon>Alloalcanivorax</taxon>
    </lineage>
</organism>
<comment type="caution">
    <text evidence="1">The sequence shown here is derived from an EMBL/GenBank/DDBJ whole genome shotgun (WGS) entry which is preliminary data.</text>
</comment>
<proteinExistence type="predicted"/>
<keyword evidence="2" id="KW-1185">Reference proteome</keyword>
<dbReference type="CDD" id="cd02042">
    <property type="entry name" value="ParAB_family"/>
    <property type="match status" value="1"/>
</dbReference>
<dbReference type="Pfam" id="PF06564">
    <property type="entry name" value="CBP_BcsQ"/>
    <property type="match status" value="1"/>
</dbReference>
<reference evidence="1 2" key="1">
    <citation type="submission" date="2012-09" db="EMBL/GenBank/DDBJ databases">
        <title>Genome Sequence of alkane-degrading Bacterium Alcanivorax sp. 521-1.</title>
        <authorList>
            <person name="Lai Q."/>
            <person name="Shao Z."/>
        </authorList>
    </citation>
    <scope>NUCLEOTIDE SEQUENCE [LARGE SCALE GENOMIC DNA]</scope>
    <source>
        <strain evidence="1 2">521-1</strain>
    </source>
</reference>
<evidence type="ECO:0000313" key="2">
    <source>
        <dbReference type="Proteomes" id="UP000662703"/>
    </source>
</evidence>
<sequence length="263" mass="28523">MALISVDSPKGGVGKTTCAANLAYGIRRLGYRVAVIDFDPQNALRLHFGVPLSESAGYVHSAVDRDDWRPLARTVGDGIQLLAYGEVPRFERQVFDRALEEPGFLNRPLASLASTPGTVVIADLPPGDSSALWAVSRLADLRITVLLADSASLSLLPRVESGDFFPEDVPAGSRHGFILNQVDPRQRLNTEITEFMEQRHGSELLGEIHRDEAFPEANARQRSVFEQAPHCRGAADFKQCVNRVLQQLAEIGGTAVEVPGGAS</sequence>
<dbReference type="NCBIfam" id="TIGR03371">
    <property type="entry name" value="cellulose_yhjQ"/>
    <property type="match status" value="1"/>
</dbReference>
<dbReference type="PANTHER" id="PTHR13696:SF52">
    <property type="entry name" value="PARA FAMILY PROTEIN CT_582"/>
    <property type="match status" value="1"/>
</dbReference>
<dbReference type="RefSeq" id="WP_161383011.1">
    <property type="nucleotide sequence ID" value="NZ_ARXX01000016.1"/>
</dbReference>
<dbReference type="Proteomes" id="UP000662703">
    <property type="component" value="Unassembled WGS sequence"/>
</dbReference>
<accession>A0ABS0API1</accession>
<dbReference type="Gene3D" id="3.40.50.300">
    <property type="entry name" value="P-loop containing nucleotide triphosphate hydrolases"/>
    <property type="match status" value="1"/>
</dbReference>
<dbReference type="SUPFAM" id="SSF52540">
    <property type="entry name" value="P-loop containing nucleoside triphosphate hydrolases"/>
    <property type="match status" value="1"/>
</dbReference>
<dbReference type="InterPro" id="IPR050678">
    <property type="entry name" value="DNA_Partitioning_ATPase"/>
</dbReference>
<dbReference type="InterPro" id="IPR027417">
    <property type="entry name" value="P-loop_NTPase"/>
</dbReference>